<feature type="binding site" evidence="2">
    <location>
        <position position="106"/>
    </location>
    <ligand>
        <name>Mn(2+)</name>
        <dbReference type="ChEBI" id="CHEBI:29035"/>
        <label>2</label>
    </ligand>
</feature>
<dbReference type="Proteomes" id="UP000249008">
    <property type="component" value="Chromosome 1"/>
</dbReference>
<keyword evidence="2" id="KW-0479">Metal-binding</keyword>
<evidence type="ECO:0000256" key="1">
    <source>
        <dbReference type="ARBA" id="ARBA00022801"/>
    </source>
</evidence>
<name>A0AAX2JA59_9FUSO</name>
<feature type="domain" description="Peptidase M20 dimerisation" evidence="3">
    <location>
        <begin position="190"/>
        <end position="288"/>
    </location>
</feature>
<gene>
    <name evidence="4" type="primary">yxeP_3</name>
    <name evidence="4" type="ORF">NCTC12112_01554</name>
</gene>
<dbReference type="RefSeq" id="WP_005977167.1">
    <property type="nucleotide sequence ID" value="NZ_CABKNW010000002.1"/>
</dbReference>
<evidence type="ECO:0000256" key="2">
    <source>
        <dbReference type="PIRSR" id="PIRSR005962-1"/>
    </source>
</evidence>
<dbReference type="GO" id="GO:0046872">
    <property type="term" value="F:metal ion binding"/>
    <property type="evidence" value="ECO:0007669"/>
    <property type="project" value="UniProtKB-KW"/>
</dbReference>
<dbReference type="NCBIfam" id="TIGR01891">
    <property type="entry name" value="amidohydrolases"/>
    <property type="match status" value="1"/>
</dbReference>
<proteinExistence type="predicted"/>
<dbReference type="SUPFAM" id="SSF53187">
    <property type="entry name" value="Zn-dependent exopeptidases"/>
    <property type="match status" value="1"/>
</dbReference>
<dbReference type="PANTHER" id="PTHR11014">
    <property type="entry name" value="PEPTIDASE M20 FAMILY MEMBER"/>
    <property type="match status" value="1"/>
</dbReference>
<organism evidence="4 5">
    <name type="scientific">Fusobacterium ulcerans</name>
    <dbReference type="NCBI Taxonomy" id="861"/>
    <lineage>
        <taxon>Bacteria</taxon>
        <taxon>Fusobacteriati</taxon>
        <taxon>Fusobacteriota</taxon>
        <taxon>Fusobacteriia</taxon>
        <taxon>Fusobacteriales</taxon>
        <taxon>Fusobacteriaceae</taxon>
        <taxon>Fusobacterium</taxon>
    </lineage>
</organism>
<keyword evidence="2" id="KW-0464">Manganese</keyword>
<dbReference type="PANTHER" id="PTHR11014:SF63">
    <property type="entry name" value="METALLOPEPTIDASE, PUTATIVE (AFU_ORTHOLOGUE AFUA_6G09600)-RELATED"/>
    <property type="match status" value="1"/>
</dbReference>
<feature type="binding site" evidence="2">
    <location>
        <position position="140"/>
    </location>
    <ligand>
        <name>Mn(2+)</name>
        <dbReference type="ChEBI" id="CHEBI:29035"/>
        <label>2</label>
    </ligand>
</feature>
<dbReference type="InterPro" id="IPR036264">
    <property type="entry name" value="Bact_exopeptidase_dim_dom"/>
</dbReference>
<dbReference type="Gene3D" id="3.40.630.10">
    <property type="entry name" value="Zn peptidases"/>
    <property type="match status" value="1"/>
</dbReference>
<comment type="cofactor">
    <cofactor evidence="2">
        <name>Mn(2+)</name>
        <dbReference type="ChEBI" id="CHEBI:29035"/>
    </cofactor>
    <text evidence="2">The Mn(2+) ion enhances activity.</text>
</comment>
<protein>
    <submittedName>
        <fullName evidence="4">Uncharacterized hydrolase YxeP</fullName>
        <ecNumber evidence="4">3.-.-.-</ecNumber>
    </submittedName>
</protein>
<dbReference type="Pfam" id="PF07687">
    <property type="entry name" value="M20_dimer"/>
    <property type="match status" value="1"/>
</dbReference>
<dbReference type="GO" id="GO:0019877">
    <property type="term" value="P:diaminopimelate biosynthetic process"/>
    <property type="evidence" value="ECO:0007669"/>
    <property type="project" value="UniProtKB-ARBA"/>
</dbReference>
<dbReference type="EMBL" id="LS483487">
    <property type="protein sequence ID" value="SQJ02735.1"/>
    <property type="molecule type" value="Genomic_DNA"/>
</dbReference>
<dbReference type="GeneID" id="78456112"/>
<evidence type="ECO:0000313" key="4">
    <source>
        <dbReference type="EMBL" id="SQJ02735.1"/>
    </source>
</evidence>
<dbReference type="AlphaFoldDB" id="A0AAX2JA59"/>
<reference evidence="4 5" key="1">
    <citation type="submission" date="2018-06" db="EMBL/GenBank/DDBJ databases">
        <authorList>
            <consortium name="Pathogen Informatics"/>
            <person name="Doyle S."/>
        </authorList>
    </citation>
    <scope>NUCLEOTIDE SEQUENCE [LARGE SCALE GENOMIC DNA]</scope>
    <source>
        <strain evidence="4 5">NCTC12112</strain>
    </source>
</reference>
<accession>A0AAX2JA59</accession>
<dbReference type="KEGG" id="ful:C4N20_14895"/>
<dbReference type="InterPro" id="IPR002933">
    <property type="entry name" value="Peptidase_M20"/>
</dbReference>
<dbReference type="FunFam" id="3.30.70.360:FF:000001">
    <property type="entry name" value="N-acetyldiaminopimelate deacetylase"/>
    <property type="match status" value="1"/>
</dbReference>
<feature type="binding site" evidence="2">
    <location>
        <position position="104"/>
    </location>
    <ligand>
        <name>Mn(2+)</name>
        <dbReference type="ChEBI" id="CHEBI:29035"/>
        <label>2</label>
    </ligand>
</feature>
<evidence type="ECO:0000313" key="5">
    <source>
        <dbReference type="Proteomes" id="UP000249008"/>
    </source>
</evidence>
<dbReference type="Pfam" id="PF01546">
    <property type="entry name" value="Peptidase_M20"/>
    <property type="match status" value="1"/>
</dbReference>
<dbReference type="EC" id="3.-.-.-" evidence="4"/>
<feature type="binding site" evidence="2">
    <location>
        <position position="168"/>
    </location>
    <ligand>
        <name>Mn(2+)</name>
        <dbReference type="ChEBI" id="CHEBI:29035"/>
        <label>2</label>
    </ligand>
</feature>
<evidence type="ECO:0000259" key="3">
    <source>
        <dbReference type="Pfam" id="PF07687"/>
    </source>
</evidence>
<dbReference type="SUPFAM" id="SSF55031">
    <property type="entry name" value="Bacterial exopeptidase dimerisation domain"/>
    <property type="match status" value="1"/>
</dbReference>
<dbReference type="Gene3D" id="3.30.70.360">
    <property type="match status" value="1"/>
</dbReference>
<dbReference type="InterPro" id="IPR017439">
    <property type="entry name" value="Amidohydrolase"/>
</dbReference>
<dbReference type="InterPro" id="IPR011650">
    <property type="entry name" value="Peptidase_M20_dimer"/>
</dbReference>
<dbReference type="GO" id="GO:0050118">
    <property type="term" value="F:N-acetyldiaminopimelate deacetylase activity"/>
    <property type="evidence" value="ECO:0007669"/>
    <property type="project" value="UniProtKB-ARBA"/>
</dbReference>
<keyword evidence="1 4" id="KW-0378">Hydrolase</keyword>
<sequence>MKFSDIENVIDKHIDEIIAFRRDLHEHPELGGNEVRTSAKVTEQLKKLPVKIRENVGGHGVIADLTGSEEGKTILLRGDMDALPINEINNLSFSSKVPDTMHACGHDMHTSIVLGTAIVLSELKDKIKGNVKFMFQPNEESAPIGGSRAMMADGLLENPKVDEAFALHVFGNPTGTVAFRPGVANSRSDRITIEIKGKSSHGSLPGEGRDAIVTAANIISSIQTIISRNMGPGENAVVTIGKITGGSRYNVVSDHVKLEGTVRTFDTGTADLIKKRLNKIVTDISEAYECTGILDYQDGYDFMFNDLALSEEVIKSLNPLLGKDNIIIQPNPLPAGEDFSFVTKKVPSVFLWLGTETDFNKGKCILHNPEFMADENSIKIGIKVLCKLVLDRLNSLE</sequence>
<feature type="binding site" evidence="2">
    <location>
        <position position="367"/>
    </location>
    <ligand>
        <name>Mn(2+)</name>
        <dbReference type="ChEBI" id="CHEBI:29035"/>
        <label>2</label>
    </ligand>
</feature>
<dbReference type="PIRSF" id="PIRSF005962">
    <property type="entry name" value="Pept_M20D_amidohydro"/>
    <property type="match status" value="1"/>
</dbReference>